<dbReference type="AlphaFoldDB" id="A0AA88VFK2"/>
<sequence length="224" mass="27133">MPELRSHDGVREARQVDNFFWCLERYFEALDIDDEEKKVQRTVAINVFTEELDDLIKDRVAHFTKWEVQRHKDLKGQVMELQEELGACKNKLTRATRQGSIAMQPRRKKMLEQRSYNGVRDARQVDNFFWHLDRYFEALDIDDEEEKVQTTVMYLTDTIALWWRRRYTDGCDVKTWDKFKSEIKRQFYPENAEDMAMINLRWLRQKGSIHEYVKEYSTLMLEIS</sequence>
<keyword evidence="1" id="KW-0175">Coiled coil</keyword>
<evidence type="ECO:0000259" key="2">
    <source>
        <dbReference type="Pfam" id="PF03732"/>
    </source>
</evidence>
<evidence type="ECO:0000313" key="3">
    <source>
        <dbReference type="EMBL" id="KAK3005405.1"/>
    </source>
</evidence>
<feature type="domain" description="Retrotransposon gag" evidence="2">
    <location>
        <begin position="151"/>
        <end position="223"/>
    </location>
</feature>
<evidence type="ECO:0000313" key="4">
    <source>
        <dbReference type="Proteomes" id="UP001188597"/>
    </source>
</evidence>
<accession>A0AA88VFK2</accession>
<proteinExistence type="predicted"/>
<dbReference type="Proteomes" id="UP001188597">
    <property type="component" value="Unassembled WGS sequence"/>
</dbReference>
<organism evidence="3 4">
    <name type="scientific">Escallonia herrerae</name>
    <dbReference type="NCBI Taxonomy" id="1293975"/>
    <lineage>
        <taxon>Eukaryota</taxon>
        <taxon>Viridiplantae</taxon>
        <taxon>Streptophyta</taxon>
        <taxon>Embryophyta</taxon>
        <taxon>Tracheophyta</taxon>
        <taxon>Spermatophyta</taxon>
        <taxon>Magnoliopsida</taxon>
        <taxon>eudicotyledons</taxon>
        <taxon>Gunneridae</taxon>
        <taxon>Pentapetalae</taxon>
        <taxon>asterids</taxon>
        <taxon>campanulids</taxon>
        <taxon>Escalloniales</taxon>
        <taxon>Escalloniaceae</taxon>
        <taxon>Escallonia</taxon>
    </lineage>
</organism>
<reference evidence="3" key="1">
    <citation type="submission" date="2022-12" db="EMBL/GenBank/DDBJ databases">
        <title>Draft genome assemblies for two species of Escallonia (Escalloniales).</title>
        <authorList>
            <person name="Chanderbali A."/>
            <person name="Dervinis C."/>
            <person name="Anghel I."/>
            <person name="Soltis D."/>
            <person name="Soltis P."/>
            <person name="Zapata F."/>
        </authorList>
    </citation>
    <scope>NUCLEOTIDE SEQUENCE</scope>
    <source>
        <strain evidence="3">UCBG64.0493</strain>
        <tissue evidence="3">Leaf</tissue>
    </source>
</reference>
<dbReference type="Pfam" id="PF03732">
    <property type="entry name" value="Retrotrans_gag"/>
    <property type="match status" value="1"/>
</dbReference>
<dbReference type="InterPro" id="IPR005162">
    <property type="entry name" value="Retrotrans_gag_dom"/>
</dbReference>
<comment type="caution">
    <text evidence="3">The sequence shown here is derived from an EMBL/GenBank/DDBJ whole genome shotgun (WGS) entry which is preliminary data.</text>
</comment>
<protein>
    <recommendedName>
        <fullName evidence="2">Retrotransposon gag domain-containing protein</fullName>
    </recommendedName>
</protein>
<evidence type="ECO:0000256" key="1">
    <source>
        <dbReference type="SAM" id="Coils"/>
    </source>
</evidence>
<dbReference type="EMBL" id="JAVXUP010002136">
    <property type="protein sequence ID" value="KAK3005405.1"/>
    <property type="molecule type" value="Genomic_DNA"/>
</dbReference>
<keyword evidence="4" id="KW-1185">Reference proteome</keyword>
<name>A0AA88VFK2_9ASTE</name>
<gene>
    <name evidence="3" type="ORF">RJ639_016938</name>
</gene>
<feature type="coiled-coil region" evidence="1">
    <location>
        <begin position="71"/>
        <end position="98"/>
    </location>
</feature>